<dbReference type="PANTHER" id="PTHR47572:SF5">
    <property type="entry name" value="BLR2277 PROTEIN"/>
    <property type="match status" value="1"/>
</dbReference>
<proteinExistence type="predicted"/>
<dbReference type="Gene3D" id="2.120.10.30">
    <property type="entry name" value="TolB, C-terminal domain"/>
    <property type="match status" value="1"/>
</dbReference>
<dbReference type="EMBL" id="AP017655">
    <property type="protein sequence ID" value="BAV63055.1"/>
    <property type="molecule type" value="Genomic_DNA"/>
</dbReference>
<gene>
    <name evidence="2" type="ORF">SCLO_1000150</name>
</gene>
<dbReference type="InterPro" id="IPR051262">
    <property type="entry name" value="SMP-30/CGR1_Lactonase"/>
</dbReference>
<reference evidence="2 3" key="1">
    <citation type="submission" date="2016-10" db="EMBL/GenBank/DDBJ databases">
        <title>Complete Genome Sequence of the Nonylphenol-Degrading Bacterium Sphingobium cloacae JCM 10874T.</title>
        <authorList>
            <person name="Ootsuka M."/>
            <person name="Nishizawa T."/>
            <person name="Ohta H."/>
        </authorList>
    </citation>
    <scope>NUCLEOTIDE SEQUENCE [LARGE SCALE GENOMIC DNA]</scope>
    <source>
        <strain evidence="2 3">JCM 10874</strain>
    </source>
</reference>
<name>A0A1E1EXR2_9SPHN</name>
<accession>A0A1E1EXR2</accession>
<dbReference type="Proteomes" id="UP000218272">
    <property type="component" value="Chromosome SCLO_1"/>
</dbReference>
<sequence>MSQNLSVRAVAEGLGFLEGPVALEDNRLLFTDIGAGTLNVLDLSSGQVTVFANVRGAANGVAIGPDGAFYVCNNGGMTCEKSKSGYNVPLPGTRGIDPISPCIQRVSANGAVEVLYTHCGDIPLIAPNDLVFDKHGGFYFTDTGHPTGRNVDLGGLYYAKADGSSIIELIHESPPHLPLSQPNGCGLSPDGSRLYVAETAGARIWYWNIRAPGELQQEPEQFIRNGGVLLHGNSTYQMYDSLAIDSDGNICVAAIIKGGIDVVDPEGNLLYFVSLPLYDPFPTNICFGGADLQKAYITASGTGIIYEVSWPTAGLKLNY</sequence>
<dbReference type="SUPFAM" id="SSF63829">
    <property type="entry name" value="Calcium-dependent phosphotriesterase"/>
    <property type="match status" value="1"/>
</dbReference>
<dbReference type="InterPro" id="IPR011042">
    <property type="entry name" value="6-blade_b-propeller_TolB-like"/>
</dbReference>
<protein>
    <submittedName>
        <fullName evidence="2">Gluconolactonase</fullName>
    </submittedName>
</protein>
<keyword evidence="3" id="KW-1185">Reference proteome</keyword>
<dbReference type="Pfam" id="PF08450">
    <property type="entry name" value="SGL"/>
    <property type="match status" value="1"/>
</dbReference>
<dbReference type="PANTHER" id="PTHR47572">
    <property type="entry name" value="LIPOPROTEIN-RELATED"/>
    <property type="match status" value="1"/>
</dbReference>
<evidence type="ECO:0000259" key="1">
    <source>
        <dbReference type="Pfam" id="PF08450"/>
    </source>
</evidence>
<dbReference type="InterPro" id="IPR013658">
    <property type="entry name" value="SGL"/>
</dbReference>
<evidence type="ECO:0000313" key="2">
    <source>
        <dbReference type="EMBL" id="BAV63055.1"/>
    </source>
</evidence>
<dbReference type="KEGG" id="sclo:SCLO_1000150"/>
<organism evidence="2 3">
    <name type="scientific">Sphingobium cloacae</name>
    <dbReference type="NCBI Taxonomy" id="120107"/>
    <lineage>
        <taxon>Bacteria</taxon>
        <taxon>Pseudomonadati</taxon>
        <taxon>Pseudomonadota</taxon>
        <taxon>Alphaproteobacteria</taxon>
        <taxon>Sphingomonadales</taxon>
        <taxon>Sphingomonadaceae</taxon>
        <taxon>Sphingobium</taxon>
    </lineage>
</organism>
<dbReference type="RefSeq" id="WP_083949247.1">
    <property type="nucleotide sequence ID" value="NZ_AP017655.1"/>
</dbReference>
<dbReference type="OrthoDB" id="30052at2"/>
<feature type="domain" description="SMP-30/Gluconolactonase/LRE-like region" evidence="1">
    <location>
        <begin position="18"/>
        <end position="300"/>
    </location>
</feature>
<evidence type="ECO:0000313" key="3">
    <source>
        <dbReference type="Proteomes" id="UP000218272"/>
    </source>
</evidence>
<dbReference type="AlphaFoldDB" id="A0A1E1EXR2"/>